<reference evidence="2 3" key="1">
    <citation type="submission" date="2024-01" db="EMBL/GenBank/DDBJ databases">
        <authorList>
            <person name="Alioto T."/>
            <person name="Alioto T."/>
            <person name="Gomez Garrido J."/>
        </authorList>
    </citation>
    <scope>NUCLEOTIDE SEQUENCE [LARGE SCALE GENOMIC DNA]</scope>
</reference>
<evidence type="ECO:0000313" key="2">
    <source>
        <dbReference type="EMBL" id="CAK6977947.1"/>
    </source>
</evidence>
<dbReference type="EMBL" id="CAWUFR010000443">
    <property type="protein sequence ID" value="CAK6977947.1"/>
    <property type="molecule type" value="Genomic_DNA"/>
</dbReference>
<feature type="compositionally biased region" description="Basic and acidic residues" evidence="1">
    <location>
        <begin position="7"/>
        <end position="31"/>
    </location>
</feature>
<evidence type="ECO:0000256" key="1">
    <source>
        <dbReference type="SAM" id="MobiDB-lite"/>
    </source>
</evidence>
<organism evidence="2 3">
    <name type="scientific">Scomber scombrus</name>
    <name type="common">Atlantic mackerel</name>
    <name type="synonym">Scomber vernalis</name>
    <dbReference type="NCBI Taxonomy" id="13677"/>
    <lineage>
        <taxon>Eukaryota</taxon>
        <taxon>Metazoa</taxon>
        <taxon>Chordata</taxon>
        <taxon>Craniata</taxon>
        <taxon>Vertebrata</taxon>
        <taxon>Euteleostomi</taxon>
        <taxon>Actinopterygii</taxon>
        <taxon>Neopterygii</taxon>
        <taxon>Teleostei</taxon>
        <taxon>Neoteleostei</taxon>
        <taxon>Acanthomorphata</taxon>
        <taxon>Pelagiaria</taxon>
        <taxon>Scombriformes</taxon>
        <taxon>Scombridae</taxon>
        <taxon>Scomber</taxon>
    </lineage>
</organism>
<sequence length="107" mass="11890">MFGKQRAVREREGGEEREEDGKQERRGEGEGQRAAAVSLPRDGVCSDIYKRVSTVLMENGFSTRVTSCRIIPVLDCELLLPPCRRSSPLNQDQLTSSFLSSQQKSSG</sequence>
<protein>
    <submittedName>
        <fullName evidence="2">Uncharacterized protein</fullName>
    </submittedName>
</protein>
<feature type="region of interest" description="Disordered" evidence="1">
    <location>
        <begin position="1"/>
        <end position="37"/>
    </location>
</feature>
<comment type="caution">
    <text evidence="2">The sequence shown here is derived from an EMBL/GenBank/DDBJ whole genome shotgun (WGS) entry which is preliminary data.</text>
</comment>
<dbReference type="Proteomes" id="UP001314229">
    <property type="component" value="Unassembled WGS sequence"/>
</dbReference>
<gene>
    <name evidence="2" type="ORF">FSCOSCO3_A035904</name>
</gene>
<evidence type="ECO:0000313" key="3">
    <source>
        <dbReference type="Proteomes" id="UP001314229"/>
    </source>
</evidence>
<dbReference type="AlphaFoldDB" id="A0AAV1Q0L3"/>
<accession>A0AAV1Q0L3</accession>
<proteinExistence type="predicted"/>
<keyword evidence="3" id="KW-1185">Reference proteome</keyword>
<name>A0AAV1Q0L3_SCOSC</name>
<feature type="region of interest" description="Disordered" evidence="1">
    <location>
        <begin position="86"/>
        <end position="107"/>
    </location>
</feature>